<comment type="similarity">
    <text evidence="5">Belongs to the SAT4 family.</text>
</comment>
<dbReference type="PANTHER" id="PTHR33048:SF92">
    <property type="entry name" value="INTEGRAL MEMBRANE PROTEIN"/>
    <property type="match status" value="1"/>
</dbReference>
<evidence type="ECO:0000256" key="3">
    <source>
        <dbReference type="ARBA" id="ARBA00022989"/>
    </source>
</evidence>
<evidence type="ECO:0000313" key="9">
    <source>
        <dbReference type="Proteomes" id="UP000240883"/>
    </source>
</evidence>
<sequence>MDQFMPTLVLPRADAERQSIIDHSGKISKAAFKALIWIFSSFGTAAFVGRMAFRVKTRRFFRDDFIVTLATAFLVAETVVLYYYTDRIFLVEAGKSNADFLPTLDDLLSLKWATVWLNIYNSLAWTAVFLIKASFLVVFWPLTRALPFKIKYYLWFGAVATAISYGAIISQSFIICPYFGVESFKCAAITNYPSMYFGLSLMVFLLDLATDVIIISIPIALLRIAQHMRLYQKIRIAAFLCLSLAMVIISIVRISGGFFINLQGKREISLAWANMLLHIEAGVAVLMGSISAFRAVFAGQGSPEEASHPSLIYRIMKKLGLYGTSSSGVVEQADERNWPSSPEHTRATLVSLREFIRRHNRESGHTTLESNDDLQDPYHQFIRQQREDQNSGQDLWQSFRMPDWRVEGEAIELVPYPAAHIRRNA</sequence>
<keyword evidence="4 6" id="KW-0472">Membrane</keyword>
<accession>A0A2T2P3R5</accession>
<dbReference type="PANTHER" id="PTHR33048">
    <property type="entry name" value="PTH11-LIKE INTEGRAL MEMBRANE PROTEIN (AFU_ORTHOLOGUE AFUA_5G11245)"/>
    <property type="match status" value="1"/>
</dbReference>
<dbReference type="InterPro" id="IPR049326">
    <property type="entry name" value="Rhodopsin_dom_fungi"/>
</dbReference>
<evidence type="ECO:0000259" key="7">
    <source>
        <dbReference type="Pfam" id="PF20684"/>
    </source>
</evidence>
<feature type="transmembrane region" description="Helical" evidence="6">
    <location>
        <begin position="34"/>
        <end position="53"/>
    </location>
</feature>
<gene>
    <name evidence="8" type="ORF">BS50DRAFT_673105</name>
</gene>
<evidence type="ECO:0000256" key="2">
    <source>
        <dbReference type="ARBA" id="ARBA00022692"/>
    </source>
</evidence>
<dbReference type="Pfam" id="PF20684">
    <property type="entry name" value="Fung_rhodopsin"/>
    <property type="match status" value="1"/>
</dbReference>
<evidence type="ECO:0000256" key="5">
    <source>
        <dbReference type="ARBA" id="ARBA00038359"/>
    </source>
</evidence>
<evidence type="ECO:0000256" key="1">
    <source>
        <dbReference type="ARBA" id="ARBA00004141"/>
    </source>
</evidence>
<feature type="transmembrane region" description="Helical" evidence="6">
    <location>
        <begin position="119"/>
        <end position="140"/>
    </location>
</feature>
<dbReference type="EMBL" id="KZ678130">
    <property type="protein sequence ID" value="PSN72301.1"/>
    <property type="molecule type" value="Genomic_DNA"/>
</dbReference>
<evidence type="ECO:0000256" key="4">
    <source>
        <dbReference type="ARBA" id="ARBA00023136"/>
    </source>
</evidence>
<dbReference type="Proteomes" id="UP000240883">
    <property type="component" value="Unassembled WGS sequence"/>
</dbReference>
<dbReference type="OrthoDB" id="444631at2759"/>
<feature type="transmembrane region" description="Helical" evidence="6">
    <location>
        <begin position="275"/>
        <end position="297"/>
    </location>
</feature>
<feature type="domain" description="Rhodopsin" evidence="7">
    <location>
        <begin position="50"/>
        <end position="297"/>
    </location>
</feature>
<feature type="transmembrane region" description="Helical" evidence="6">
    <location>
        <begin position="152"/>
        <end position="175"/>
    </location>
</feature>
<feature type="transmembrane region" description="Helical" evidence="6">
    <location>
        <begin position="195"/>
        <end position="222"/>
    </location>
</feature>
<dbReference type="AlphaFoldDB" id="A0A2T2P3R5"/>
<evidence type="ECO:0000313" key="8">
    <source>
        <dbReference type="EMBL" id="PSN72301.1"/>
    </source>
</evidence>
<name>A0A2T2P3R5_CORCC</name>
<evidence type="ECO:0000256" key="6">
    <source>
        <dbReference type="SAM" id="Phobius"/>
    </source>
</evidence>
<organism evidence="8 9">
    <name type="scientific">Corynespora cassiicola Philippines</name>
    <dbReference type="NCBI Taxonomy" id="1448308"/>
    <lineage>
        <taxon>Eukaryota</taxon>
        <taxon>Fungi</taxon>
        <taxon>Dikarya</taxon>
        <taxon>Ascomycota</taxon>
        <taxon>Pezizomycotina</taxon>
        <taxon>Dothideomycetes</taxon>
        <taxon>Pleosporomycetidae</taxon>
        <taxon>Pleosporales</taxon>
        <taxon>Corynesporascaceae</taxon>
        <taxon>Corynespora</taxon>
    </lineage>
</organism>
<dbReference type="GO" id="GO:0016020">
    <property type="term" value="C:membrane"/>
    <property type="evidence" value="ECO:0007669"/>
    <property type="project" value="UniProtKB-SubCell"/>
</dbReference>
<reference evidence="8 9" key="1">
    <citation type="journal article" date="2018" name="Front. Microbiol.">
        <title>Genome-Wide Analysis of Corynespora cassiicola Leaf Fall Disease Putative Effectors.</title>
        <authorList>
            <person name="Lopez D."/>
            <person name="Ribeiro S."/>
            <person name="Label P."/>
            <person name="Fumanal B."/>
            <person name="Venisse J.S."/>
            <person name="Kohler A."/>
            <person name="de Oliveira R.R."/>
            <person name="Labutti K."/>
            <person name="Lipzen A."/>
            <person name="Lail K."/>
            <person name="Bauer D."/>
            <person name="Ohm R.A."/>
            <person name="Barry K.W."/>
            <person name="Spatafora J."/>
            <person name="Grigoriev I.V."/>
            <person name="Martin F.M."/>
            <person name="Pujade-Renaud V."/>
        </authorList>
    </citation>
    <scope>NUCLEOTIDE SEQUENCE [LARGE SCALE GENOMIC DNA]</scope>
    <source>
        <strain evidence="8 9">Philippines</strain>
    </source>
</reference>
<protein>
    <recommendedName>
        <fullName evidence="7">Rhodopsin domain-containing protein</fullName>
    </recommendedName>
</protein>
<comment type="subcellular location">
    <subcellularLocation>
        <location evidence="1">Membrane</location>
        <topology evidence="1">Multi-pass membrane protein</topology>
    </subcellularLocation>
</comment>
<feature type="transmembrane region" description="Helical" evidence="6">
    <location>
        <begin position="234"/>
        <end position="255"/>
    </location>
</feature>
<dbReference type="InterPro" id="IPR052337">
    <property type="entry name" value="SAT4-like"/>
</dbReference>
<keyword evidence="9" id="KW-1185">Reference proteome</keyword>
<proteinExistence type="inferred from homology"/>
<feature type="transmembrane region" description="Helical" evidence="6">
    <location>
        <begin position="65"/>
        <end position="84"/>
    </location>
</feature>
<dbReference type="STRING" id="1448308.A0A2T2P3R5"/>
<keyword evidence="2 6" id="KW-0812">Transmembrane</keyword>
<keyword evidence="3 6" id="KW-1133">Transmembrane helix</keyword>